<reference evidence="2" key="1">
    <citation type="submission" date="2016-06" db="EMBL/GenBank/DDBJ databases">
        <title>Complete genome sequence of Actinoalloteichus fjordicus DSM 46855 (=ADI127-17), type strain of the new species Actinoalloteichus fjordicus.</title>
        <authorList>
            <person name="Ruckert C."/>
            <person name="Nouioui I."/>
            <person name="Willmese J."/>
            <person name="van Wezel G."/>
            <person name="Klenk H.-P."/>
            <person name="Kalinowski J."/>
            <person name="Zotchev S.B."/>
        </authorList>
    </citation>
    <scope>NUCLEOTIDE SEQUENCE [LARGE SCALE GENOMIC DNA]</scope>
    <source>
        <strain evidence="2">ADI127-7</strain>
    </source>
</reference>
<dbReference type="Proteomes" id="UP000185511">
    <property type="component" value="Chromosome"/>
</dbReference>
<dbReference type="NCBIfam" id="TIGR01869">
    <property type="entry name" value="casC_Cse4"/>
    <property type="match status" value="1"/>
</dbReference>
<protein>
    <submittedName>
        <fullName evidence="1">CRISPR-associated protein, Cse4 family</fullName>
    </submittedName>
</protein>
<dbReference type="RefSeq" id="WP_075764950.1">
    <property type="nucleotide sequence ID" value="NZ_CP016076.1"/>
</dbReference>
<evidence type="ECO:0000313" key="1">
    <source>
        <dbReference type="EMBL" id="APU15569.1"/>
    </source>
</evidence>
<dbReference type="AlphaFoldDB" id="A0AAC9LG05"/>
<sequence length="395" mass="42271">MTTPAYLDVHAIQTLPYSNVNRDDLGAPKSVMFGGVERTRVSSQSWKRAVRLHVDRAVGEDTVRTRRVVRGVAERLTSSAWGWSRVDAEAAGLQVALSAGSGISLKAEKNERGEQVQTTSVLLLLPESGIDDLAALADQHRQEILAEEARPKKGKDNKIKPVLPSKDIAEILGRRSGTINLFGRMLAELPGANVDGAVQFAHAFTTHGTSVEYDFFSAVDDVEEKLNIPGSGHINTGYFSAGTFYRYANVGLARLRANLGDDLEVTRTLVDAFLDGFVNAVPSGKQTATGAVTAPDLVYVAVRADRPVSLSSAFEAPLAGKNGYLFGSVERLASHAASMTTLLEKENVLFAGYAAAELTVQGQAEESLAAFGPRHDSFRSLIAAAVQVACAEREA</sequence>
<accession>A0AAC9LG05</accession>
<evidence type="ECO:0000313" key="2">
    <source>
        <dbReference type="Proteomes" id="UP000185511"/>
    </source>
</evidence>
<dbReference type="EMBL" id="CP016076">
    <property type="protein sequence ID" value="APU15569.1"/>
    <property type="molecule type" value="Genomic_DNA"/>
</dbReference>
<keyword evidence="2" id="KW-1185">Reference proteome</keyword>
<dbReference type="InterPro" id="IPR010148">
    <property type="entry name" value="CRISPR-assoc_prot_CT1975"/>
</dbReference>
<dbReference type="Pfam" id="PF09344">
    <property type="entry name" value="Cas_CT1975"/>
    <property type="match status" value="1"/>
</dbReference>
<organism evidence="1 2">
    <name type="scientific">Actinoalloteichus fjordicus</name>
    <dbReference type="NCBI Taxonomy" id="1612552"/>
    <lineage>
        <taxon>Bacteria</taxon>
        <taxon>Bacillati</taxon>
        <taxon>Actinomycetota</taxon>
        <taxon>Actinomycetes</taxon>
        <taxon>Pseudonocardiales</taxon>
        <taxon>Pseudonocardiaceae</taxon>
        <taxon>Actinoalloteichus</taxon>
    </lineage>
</organism>
<proteinExistence type="predicted"/>
<name>A0AAC9LG05_9PSEU</name>
<gene>
    <name evidence="1" type="ORF">UA74_17705</name>
</gene>
<dbReference type="KEGG" id="acad:UA74_17705"/>